<evidence type="ECO:0000256" key="2">
    <source>
        <dbReference type="ARBA" id="ARBA00022448"/>
    </source>
</evidence>
<evidence type="ECO:0000256" key="5">
    <source>
        <dbReference type="ARBA" id="ARBA00022741"/>
    </source>
</evidence>
<name>A0ABT9QJT9_9ACTN</name>
<dbReference type="CDD" id="cd06581">
    <property type="entry name" value="TM_PBP1_LivM_like"/>
    <property type="match status" value="1"/>
</dbReference>
<dbReference type="InterPro" id="IPR003593">
    <property type="entry name" value="AAA+_ATPase"/>
</dbReference>
<feature type="transmembrane region" description="Helical" evidence="10">
    <location>
        <begin position="127"/>
        <end position="146"/>
    </location>
</feature>
<sequence>MGNLTLRRPSRGGSGALGEWARPLGHGTLVAGCGVIALLAMQNSYLLPTLVLAIVFSIVVVGLDVQLGYARQLVFSQPVFMAVGAYSTGYLTSVRQMGTVPAFLIGLGISLVLAVVVALAVSRARGIALTIVTVFLVLILTNILSVTKSLGGTDGLAGIPAAAIGGHEISTPLQFGWLALVVLVLCVGVASRFVHSGTGVEVALAAESEEAARAFGVHVARRRLLVFVFAAACADIAGSLYAQSQGFVSPDGFNITLAMNLLLMLYLGGKRSVIGGIAGSVILTFLPVVFSGIADYFLLVEGAAFVLVLLVAPDGIVGLVSTGVRRLTARWGVRFGRARLSGAVTGEEATTPAHAAATVDTVVHARDLTKRYSGITAVNELSLAVPGTGITAVIGPNGAGKSTFFDLIAGAQRSDAGTLQFRGADVTGEPDWRRARMGVARTFQRVRLAEELSVLDNVAAGSRLANKAGLVRTLFVPNLTRARRAAWQTLERMELSHLAAVRPGELTLANQRMVELARCLAGSPALLLLDEPASGLSDSQRSDLAQVLNALENVPVLIIEHDLDFVGALTDHVVVVALGETIFDGRFDELAADRGVADAFLSAGRHKANGESRTEDADRSLEAATGAPTGDG</sequence>
<evidence type="ECO:0000256" key="4">
    <source>
        <dbReference type="ARBA" id="ARBA00022692"/>
    </source>
</evidence>
<comment type="subcellular location">
    <subcellularLocation>
        <location evidence="1">Cell membrane</location>
        <topology evidence="1">Multi-pass membrane protein</topology>
    </subcellularLocation>
</comment>
<comment type="caution">
    <text evidence="12">The sequence shown here is derived from an EMBL/GenBank/DDBJ whole genome shotgun (WGS) entry which is preliminary data.</text>
</comment>
<feature type="region of interest" description="Disordered" evidence="9">
    <location>
        <begin position="607"/>
        <end position="632"/>
    </location>
</feature>
<keyword evidence="4 10" id="KW-0812">Transmembrane</keyword>
<feature type="transmembrane region" description="Helical" evidence="10">
    <location>
        <begin position="20"/>
        <end position="39"/>
    </location>
</feature>
<feature type="compositionally biased region" description="Basic and acidic residues" evidence="9">
    <location>
        <begin position="608"/>
        <end position="621"/>
    </location>
</feature>
<evidence type="ECO:0000256" key="9">
    <source>
        <dbReference type="SAM" id="MobiDB-lite"/>
    </source>
</evidence>
<keyword evidence="3" id="KW-1003">Cell membrane</keyword>
<feature type="domain" description="ABC transporter" evidence="11">
    <location>
        <begin position="363"/>
        <end position="603"/>
    </location>
</feature>
<evidence type="ECO:0000256" key="8">
    <source>
        <dbReference type="ARBA" id="ARBA00023136"/>
    </source>
</evidence>
<dbReference type="PANTHER" id="PTHR45772">
    <property type="entry name" value="CONSERVED COMPONENT OF ABC TRANSPORTER FOR NATURAL AMINO ACIDS-RELATED"/>
    <property type="match status" value="1"/>
</dbReference>
<evidence type="ECO:0000256" key="10">
    <source>
        <dbReference type="SAM" id="Phobius"/>
    </source>
</evidence>
<gene>
    <name evidence="12" type="ORF">J2853_006229</name>
</gene>
<evidence type="ECO:0000256" key="1">
    <source>
        <dbReference type="ARBA" id="ARBA00004651"/>
    </source>
</evidence>
<proteinExistence type="predicted"/>
<feature type="transmembrane region" description="Helical" evidence="10">
    <location>
        <begin position="100"/>
        <end position="120"/>
    </location>
</feature>
<dbReference type="InterPro" id="IPR027417">
    <property type="entry name" value="P-loop_NTPase"/>
</dbReference>
<feature type="transmembrane region" description="Helical" evidence="10">
    <location>
        <begin position="224"/>
        <end position="242"/>
    </location>
</feature>
<keyword evidence="7 10" id="KW-1133">Transmembrane helix</keyword>
<keyword evidence="6" id="KW-0067">ATP-binding</keyword>
<dbReference type="Gene3D" id="3.40.50.300">
    <property type="entry name" value="P-loop containing nucleotide triphosphate hydrolases"/>
    <property type="match status" value="1"/>
</dbReference>
<dbReference type="InterPro" id="IPR043428">
    <property type="entry name" value="LivM-like"/>
</dbReference>
<reference evidence="12 13" key="1">
    <citation type="submission" date="2023-07" db="EMBL/GenBank/DDBJ databases">
        <title>Sequencing the genomes of 1000 actinobacteria strains.</title>
        <authorList>
            <person name="Klenk H.-P."/>
        </authorList>
    </citation>
    <scope>NUCLEOTIDE SEQUENCE [LARGE SCALE GENOMIC DNA]</scope>
    <source>
        <strain evidence="12 13">DSM 46740</strain>
    </source>
</reference>
<dbReference type="SUPFAM" id="SSF52540">
    <property type="entry name" value="P-loop containing nucleoside triphosphate hydrolases"/>
    <property type="match status" value="1"/>
</dbReference>
<evidence type="ECO:0000313" key="13">
    <source>
        <dbReference type="Proteomes" id="UP001225356"/>
    </source>
</evidence>
<evidence type="ECO:0000256" key="6">
    <source>
        <dbReference type="ARBA" id="ARBA00022840"/>
    </source>
</evidence>
<keyword evidence="8 10" id="KW-0472">Membrane</keyword>
<dbReference type="Pfam" id="PF02653">
    <property type="entry name" value="BPD_transp_2"/>
    <property type="match status" value="1"/>
</dbReference>
<dbReference type="InterPro" id="IPR001851">
    <property type="entry name" value="ABC_transp_permease"/>
</dbReference>
<dbReference type="EMBL" id="JAUSQU010000001">
    <property type="protein sequence ID" value="MDP9847018.1"/>
    <property type="molecule type" value="Genomic_DNA"/>
</dbReference>
<feature type="transmembrane region" description="Helical" evidence="10">
    <location>
        <begin position="175"/>
        <end position="194"/>
    </location>
</feature>
<dbReference type="InterPro" id="IPR051120">
    <property type="entry name" value="ABC_AA/LPS_Transport"/>
</dbReference>
<dbReference type="RefSeq" id="WP_307563945.1">
    <property type="nucleotide sequence ID" value="NZ_JAUSQU010000001.1"/>
</dbReference>
<keyword evidence="5" id="KW-0547">Nucleotide-binding</keyword>
<dbReference type="PANTHER" id="PTHR45772:SF2">
    <property type="entry name" value="ABC TRANSPORTER ATP-BINDING PROTEIN"/>
    <property type="match status" value="1"/>
</dbReference>
<evidence type="ECO:0000313" key="12">
    <source>
        <dbReference type="EMBL" id="MDP9847018.1"/>
    </source>
</evidence>
<dbReference type="PROSITE" id="PS51257">
    <property type="entry name" value="PROKAR_LIPOPROTEIN"/>
    <property type="match status" value="1"/>
</dbReference>
<organism evidence="12 13">
    <name type="scientific">Streptosporangium lutulentum</name>
    <dbReference type="NCBI Taxonomy" id="1461250"/>
    <lineage>
        <taxon>Bacteria</taxon>
        <taxon>Bacillati</taxon>
        <taxon>Actinomycetota</taxon>
        <taxon>Actinomycetes</taxon>
        <taxon>Streptosporangiales</taxon>
        <taxon>Streptosporangiaceae</taxon>
        <taxon>Streptosporangium</taxon>
    </lineage>
</organism>
<evidence type="ECO:0000256" key="7">
    <source>
        <dbReference type="ARBA" id="ARBA00022989"/>
    </source>
</evidence>
<accession>A0ABT9QJT9</accession>
<evidence type="ECO:0000259" key="11">
    <source>
        <dbReference type="PROSITE" id="PS50893"/>
    </source>
</evidence>
<dbReference type="Pfam" id="PF00005">
    <property type="entry name" value="ABC_tran"/>
    <property type="match status" value="1"/>
</dbReference>
<keyword evidence="13" id="KW-1185">Reference proteome</keyword>
<feature type="transmembrane region" description="Helical" evidence="10">
    <location>
        <begin position="45"/>
        <end position="63"/>
    </location>
</feature>
<protein>
    <submittedName>
        <fullName evidence="12">Branched-chain amino acid transport system permease protein</fullName>
    </submittedName>
</protein>
<dbReference type="PROSITE" id="PS50893">
    <property type="entry name" value="ABC_TRANSPORTER_2"/>
    <property type="match status" value="1"/>
</dbReference>
<dbReference type="SMART" id="SM00382">
    <property type="entry name" value="AAA"/>
    <property type="match status" value="1"/>
</dbReference>
<dbReference type="Proteomes" id="UP001225356">
    <property type="component" value="Unassembled WGS sequence"/>
</dbReference>
<feature type="transmembrane region" description="Helical" evidence="10">
    <location>
        <begin position="274"/>
        <end position="298"/>
    </location>
</feature>
<feature type="transmembrane region" description="Helical" evidence="10">
    <location>
        <begin position="304"/>
        <end position="324"/>
    </location>
</feature>
<dbReference type="InterPro" id="IPR003439">
    <property type="entry name" value="ABC_transporter-like_ATP-bd"/>
</dbReference>
<feature type="transmembrane region" description="Helical" evidence="10">
    <location>
        <begin position="248"/>
        <end position="267"/>
    </location>
</feature>
<keyword evidence="2" id="KW-0813">Transport</keyword>
<evidence type="ECO:0000256" key="3">
    <source>
        <dbReference type="ARBA" id="ARBA00022475"/>
    </source>
</evidence>